<keyword evidence="6 7" id="KW-0067">ATP-binding</keyword>
<dbReference type="PANTHER" id="PTHR43289:SF6">
    <property type="entry name" value="SERINE_THREONINE-PROTEIN KINASE NEKL-3"/>
    <property type="match status" value="1"/>
</dbReference>
<dbReference type="Gene3D" id="1.10.510.10">
    <property type="entry name" value="Transferase(Phosphotransferase) domain 1"/>
    <property type="match status" value="1"/>
</dbReference>
<dbReference type="CDD" id="cd14014">
    <property type="entry name" value="STKc_PknB_like"/>
    <property type="match status" value="1"/>
</dbReference>
<dbReference type="InterPro" id="IPR017441">
    <property type="entry name" value="Protein_kinase_ATP_BS"/>
</dbReference>
<evidence type="ECO:0000256" key="4">
    <source>
        <dbReference type="ARBA" id="ARBA00022741"/>
    </source>
</evidence>
<protein>
    <recommendedName>
        <fullName evidence="1">non-specific serine/threonine protein kinase</fullName>
        <ecNumber evidence="1">2.7.11.1</ecNumber>
    </recommendedName>
</protein>
<feature type="compositionally biased region" description="Low complexity" evidence="8">
    <location>
        <begin position="393"/>
        <end position="414"/>
    </location>
</feature>
<sequence>MSSGENDRLAGRYRLIEQLGRGGMGVVWRAVDEVLGREVAVKELRTYSDMSAPELGDLRLRMQREARAAARVRHPGVVAVHDVTEHDGRPVIVMELVEGPSLDGVLAERGALDAREAAAIGARVLEALAAAHRAGVLHRDVKPGNILLENGGRVVLTDFGIAAMDDPGDGSATHLTRSGELVGSLDYLAPERAQGQDPGPASDVWALGATLYAAVEGSSPFRRTSTWSTLSAIVAEPLPEPVRAGPLGPVLRELMHKDPAHRPDADTAARMLAAVAEGRAPGVPHVPAPQPVAPPREATVRDVLPHRPQGFGPVVTQQPTTTVEPSRGRGRSLVAAAVAAVVLAGAGVTYALVGTGDDDGTRQQAVGSASGASPSASGAQDGTGGAWNGGGASAASPGPTGKDGRSSASPGASRPAKDGKGGTGGKGSGEKGGSTAPGKAPTGGHATATPGGAGGASGGGTGSTPAPSCQSIGAGKFNCQVWRTAKSYRHDGGEMGVLNAGTNYFYCQVDLGRRETYGKWTNTYWARTDDDSGNTNVYVSVVYLKGGANNAPVPGLPVC</sequence>
<feature type="compositionally biased region" description="Low complexity" evidence="8">
    <location>
        <begin position="363"/>
        <end position="380"/>
    </location>
</feature>
<dbReference type="GO" id="GO:0004674">
    <property type="term" value="F:protein serine/threonine kinase activity"/>
    <property type="evidence" value="ECO:0007669"/>
    <property type="project" value="UniProtKB-KW"/>
</dbReference>
<feature type="compositionally biased region" description="Gly residues" evidence="8">
    <location>
        <begin position="421"/>
        <end position="432"/>
    </location>
</feature>
<keyword evidence="5 10" id="KW-0418">Kinase</keyword>
<feature type="binding site" evidence="7">
    <location>
        <position position="42"/>
    </location>
    <ligand>
        <name>ATP</name>
        <dbReference type="ChEBI" id="CHEBI:30616"/>
    </ligand>
</feature>
<feature type="compositionally biased region" description="Gly residues" evidence="8">
    <location>
        <begin position="451"/>
        <end position="462"/>
    </location>
</feature>
<feature type="region of interest" description="Disordered" evidence="8">
    <location>
        <begin position="361"/>
        <end position="467"/>
    </location>
</feature>
<feature type="region of interest" description="Disordered" evidence="8">
    <location>
        <begin position="308"/>
        <end position="328"/>
    </location>
</feature>
<feature type="domain" description="Protein kinase" evidence="9">
    <location>
        <begin position="13"/>
        <end position="275"/>
    </location>
</feature>
<feature type="compositionally biased region" description="Low complexity" evidence="8">
    <location>
        <begin position="433"/>
        <end position="450"/>
    </location>
</feature>
<gene>
    <name evidence="10" type="ORF">OG515_06885</name>
</gene>
<evidence type="ECO:0000256" key="8">
    <source>
        <dbReference type="SAM" id="MobiDB-lite"/>
    </source>
</evidence>
<dbReference type="SUPFAM" id="SSF56112">
    <property type="entry name" value="Protein kinase-like (PK-like)"/>
    <property type="match status" value="1"/>
</dbReference>
<name>A0ABZ1XEJ3_9ACTN</name>
<dbReference type="EMBL" id="CP109019">
    <property type="protein sequence ID" value="WUT81945.1"/>
    <property type="molecule type" value="Genomic_DNA"/>
</dbReference>
<evidence type="ECO:0000256" key="6">
    <source>
        <dbReference type="ARBA" id="ARBA00022840"/>
    </source>
</evidence>
<dbReference type="PROSITE" id="PS00108">
    <property type="entry name" value="PROTEIN_KINASE_ST"/>
    <property type="match status" value="1"/>
</dbReference>
<evidence type="ECO:0000313" key="10">
    <source>
        <dbReference type="EMBL" id="WUT81945.1"/>
    </source>
</evidence>
<evidence type="ECO:0000259" key="9">
    <source>
        <dbReference type="PROSITE" id="PS50011"/>
    </source>
</evidence>
<evidence type="ECO:0000256" key="3">
    <source>
        <dbReference type="ARBA" id="ARBA00022679"/>
    </source>
</evidence>
<evidence type="ECO:0000313" key="11">
    <source>
        <dbReference type="Proteomes" id="UP001432060"/>
    </source>
</evidence>
<dbReference type="Proteomes" id="UP001432060">
    <property type="component" value="Chromosome"/>
</dbReference>
<dbReference type="Gene3D" id="3.30.200.20">
    <property type="entry name" value="Phosphorylase Kinase, domain 1"/>
    <property type="match status" value="1"/>
</dbReference>
<keyword evidence="3" id="KW-0808">Transferase</keyword>
<dbReference type="InterPro" id="IPR008271">
    <property type="entry name" value="Ser/Thr_kinase_AS"/>
</dbReference>
<evidence type="ECO:0000256" key="2">
    <source>
        <dbReference type="ARBA" id="ARBA00022527"/>
    </source>
</evidence>
<dbReference type="Pfam" id="PF00069">
    <property type="entry name" value="Pkinase"/>
    <property type="match status" value="1"/>
</dbReference>
<dbReference type="InterPro" id="IPR011009">
    <property type="entry name" value="Kinase-like_dom_sf"/>
</dbReference>
<accession>A0ABZ1XEJ3</accession>
<dbReference type="InterPro" id="IPR000719">
    <property type="entry name" value="Prot_kinase_dom"/>
</dbReference>
<organism evidence="10 11">
    <name type="scientific">Streptomyces melanogenes</name>
    <dbReference type="NCBI Taxonomy" id="67326"/>
    <lineage>
        <taxon>Bacteria</taxon>
        <taxon>Bacillati</taxon>
        <taxon>Actinomycetota</taxon>
        <taxon>Actinomycetes</taxon>
        <taxon>Kitasatosporales</taxon>
        <taxon>Streptomycetaceae</taxon>
        <taxon>Streptomyces</taxon>
    </lineage>
</organism>
<dbReference type="SMART" id="SM00220">
    <property type="entry name" value="S_TKc"/>
    <property type="match status" value="1"/>
</dbReference>
<evidence type="ECO:0000256" key="5">
    <source>
        <dbReference type="ARBA" id="ARBA00022777"/>
    </source>
</evidence>
<evidence type="ECO:0000256" key="7">
    <source>
        <dbReference type="PROSITE-ProRule" id="PRU10141"/>
    </source>
</evidence>
<reference evidence="10" key="1">
    <citation type="submission" date="2022-10" db="EMBL/GenBank/DDBJ databases">
        <title>The complete genomes of actinobacterial strains from the NBC collection.</title>
        <authorList>
            <person name="Joergensen T.S."/>
            <person name="Alvarez Arevalo M."/>
            <person name="Sterndorff E.B."/>
            <person name="Faurdal D."/>
            <person name="Vuksanovic O."/>
            <person name="Mourched A.-S."/>
            <person name="Charusanti P."/>
            <person name="Shaw S."/>
            <person name="Blin K."/>
            <person name="Weber T."/>
        </authorList>
    </citation>
    <scope>NUCLEOTIDE SEQUENCE</scope>
    <source>
        <strain evidence="10">NBC_00668</strain>
    </source>
</reference>
<dbReference type="PANTHER" id="PTHR43289">
    <property type="entry name" value="MITOGEN-ACTIVATED PROTEIN KINASE KINASE KINASE 20-RELATED"/>
    <property type="match status" value="1"/>
</dbReference>
<dbReference type="PROSITE" id="PS50011">
    <property type="entry name" value="PROTEIN_KINASE_DOM"/>
    <property type="match status" value="1"/>
</dbReference>
<keyword evidence="4 7" id="KW-0547">Nucleotide-binding</keyword>
<feature type="compositionally biased region" description="Gly residues" evidence="8">
    <location>
        <begin position="381"/>
        <end position="392"/>
    </location>
</feature>
<keyword evidence="11" id="KW-1185">Reference proteome</keyword>
<proteinExistence type="predicted"/>
<dbReference type="RefSeq" id="WP_329396654.1">
    <property type="nucleotide sequence ID" value="NZ_CP109019.1"/>
</dbReference>
<dbReference type="EC" id="2.7.11.1" evidence="1"/>
<feature type="compositionally biased region" description="Low complexity" evidence="8">
    <location>
        <begin position="313"/>
        <end position="323"/>
    </location>
</feature>
<dbReference type="PROSITE" id="PS00107">
    <property type="entry name" value="PROTEIN_KINASE_ATP"/>
    <property type="match status" value="1"/>
</dbReference>
<keyword evidence="2 10" id="KW-0723">Serine/threonine-protein kinase</keyword>
<evidence type="ECO:0000256" key="1">
    <source>
        <dbReference type="ARBA" id="ARBA00012513"/>
    </source>
</evidence>